<keyword evidence="1 3" id="KW-0853">WD repeat</keyword>
<protein>
    <submittedName>
        <fullName evidence="5">U5 small nuclear ribonucleoprotein 40 kDa protein</fullName>
    </submittedName>
</protein>
<dbReference type="Proteomes" id="UP001153069">
    <property type="component" value="Unassembled WGS sequence"/>
</dbReference>
<dbReference type="GO" id="GO:0071013">
    <property type="term" value="C:catalytic step 2 spliceosome"/>
    <property type="evidence" value="ECO:0007669"/>
    <property type="project" value="TreeGrafter"/>
</dbReference>
<dbReference type="Gene3D" id="2.130.10.10">
    <property type="entry name" value="YVTN repeat-like/Quinoprotein amine dehydrogenase"/>
    <property type="match status" value="1"/>
</dbReference>
<organism evidence="5 6">
    <name type="scientific">Seminavis robusta</name>
    <dbReference type="NCBI Taxonomy" id="568900"/>
    <lineage>
        <taxon>Eukaryota</taxon>
        <taxon>Sar</taxon>
        <taxon>Stramenopiles</taxon>
        <taxon>Ochrophyta</taxon>
        <taxon>Bacillariophyta</taxon>
        <taxon>Bacillariophyceae</taxon>
        <taxon>Bacillariophycidae</taxon>
        <taxon>Naviculales</taxon>
        <taxon>Naviculaceae</taxon>
        <taxon>Seminavis</taxon>
    </lineage>
</organism>
<feature type="repeat" description="WD" evidence="3">
    <location>
        <begin position="306"/>
        <end position="341"/>
    </location>
</feature>
<name>A0A9N8EZ82_9STRA</name>
<keyword evidence="5" id="KW-0687">Ribonucleoprotein</keyword>
<dbReference type="GO" id="GO:0003723">
    <property type="term" value="F:RNA binding"/>
    <property type="evidence" value="ECO:0007669"/>
    <property type="project" value="TreeGrafter"/>
</dbReference>
<dbReference type="PRINTS" id="PR00320">
    <property type="entry name" value="GPROTEINBRPT"/>
</dbReference>
<dbReference type="InterPro" id="IPR036322">
    <property type="entry name" value="WD40_repeat_dom_sf"/>
</dbReference>
<feature type="repeat" description="WD" evidence="3">
    <location>
        <begin position="86"/>
        <end position="127"/>
    </location>
</feature>
<dbReference type="AlphaFoldDB" id="A0A9N8EZ82"/>
<keyword evidence="2" id="KW-0677">Repeat</keyword>
<dbReference type="CDD" id="cd00200">
    <property type="entry name" value="WD40"/>
    <property type="match status" value="1"/>
</dbReference>
<dbReference type="OrthoDB" id="1068471at2759"/>
<evidence type="ECO:0000256" key="3">
    <source>
        <dbReference type="PROSITE-ProRule" id="PRU00221"/>
    </source>
</evidence>
<dbReference type="InterPro" id="IPR015943">
    <property type="entry name" value="WD40/YVTN_repeat-like_dom_sf"/>
</dbReference>
<dbReference type="InterPro" id="IPR001680">
    <property type="entry name" value="WD40_rpt"/>
</dbReference>
<keyword evidence="6" id="KW-1185">Reference proteome</keyword>
<accession>A0A9N8EZ82</accession>
<evidence type="ECO:0000313" key="6">
    <source>
        <dbReference type="Proteomes" id="UP001153069"/>
    </source>
</evidence>
<proteinExistence type="predicted"/>
<feature type="repeat" description="WD" evidence="3">
    <location>
        <begin position="44"/>
        <end position="76"/>
    </location>
</feature>
<gene>
    <name evidence="5" type="ORF">SEMRO_3059_G342930.1</name>
</gene>
<dbReference type="Pfam" id="PF00400">
    <property type="entry name" value="WD40"/>
    <property type="match status" value="7"/>
</dbReference>
<feature type="repeat" description="WD" evidence="3">
    <location>
        <begin position="275"/>
        <end position="305"/>
    </location>
</feature>
<dbReference type="InterPro" id="IPR052234">
    <property type="entry name" value="U5_snRNP_Component"/>
</dbReference>
<sequence>MSLVSEPPSKRLRDNDGNAVVEYRPPDNDTNLRTSSLPAPTMQLSGHQGSVYTLQYSPDGETLASGGFDMKVFLWSHSDYHNYNVLEGHKNAILDLSWFFDNTHLVTASADKTLVYWDAATGDKIRKFQHDKVVNAVDTSNNNNNSHLFLSASDDTCAKLWDCRQKKEITTLQHEFQVTSAALDTDSHKAYTGGIDNLIVEWDIRDTKKTMGLKGHTDTITSLAIHPKGTHLLSNAMDHSIKTWDIRPFCAAPQRLCKTFVGAKHSAEKGLLKASWSPDGSMIASGSADRMVRVFDEPTSEELYLLPGHKGCVNTVIFHPKENVIASGSSDKMIFVGELGQ</sequence>
<dbReference type="PANTHER" id="PTHR44006:SF1">
    <property type="entry name" value="U5 SMALL NUCLEAR RIBONUCLEOPROTEIN 40 KDA PROTEIN"/>
    <property type="match status" value="1"/>
</dbReference>
<feature type="repeat" description="WD" evidence="3">
    <location>
        <begin position="127"/>
        <end position="171"/>
    </location>
</feature>
<dbReference type="SMART" id="SM00320">
    <property type="entry name" value="WD40"/>
    <property type="match status" value="7"/>
</dbReference>
<dbReference type="EMBL" id="CAICTM010003057">
    <property type="protein sequence ID" value="CAB9530812.1"/>
    <property type="molecule type" value="Genomic_DNA"/>
</dbReference>
<evidence type="ECO:0000313" key="5">
    <source>
        <dbReference type="EMBL" id="CAB9530812.1"/>
    </source>
</evidence>
<dbReference type="PANTHER" id="PTHR44006">
    <property type="entry name" value="U5 SMALL NUCLEAR RIBONUCLEOPROTEIN 40 KDA PROTEIN"/>
    <property type="match status" value="1"/>
</dbReference>
<reference evidence="5" key="1">
    <citation type="submission" date="2020-06" db="EMBL/GenBank/DDBJ databases">
        <authorList>
            <consortium name="Plant Systems Biology data submission"/>
        </authorList>
    </citation>
    <scope>NUCLEOTIDE SEQUENCE</scope>
    <source>
        <strain evidence="5">D6</strain>
    </source>
</reference>
<evidence type="ECO:0000256" key="2">
    <source>
        <dbReference type="ARBA" id="ARBA00022737"/>
    </source>
</evidence>
<evidence type="ECO:0000256" key="1">
    <source>
        <dbReference type="ARBA" id="ARBA00022574"/>
    </source>
</evidence>
<dbReference type="InterPro" id="IPR020472">
    <property type="entry name" value="WD40_PAC1"/>
</dbReference>
<evidence type="ECO:0000256" key="4">
    <source>
        <dbReference type="SAM" id="MobiDB-lite"/>
    </source>
</evidence>
<feature type="region of interest" description="Disordered" evidence="4">
    <location>
        <begin position="1"/>
        <end position="33"/>
    </location>
</feature>
<dbReference type="PROSITE" id="PS50082">
    <property type="entry name" value="WD_REPEATS_2"/>
    <property type="match status" value="7"/>
</dbReference>
<dbReference type="PROSITE" id="PS50294">
    <property type="entry name" value="WD_REPEATS_REGION"/>
    <property type="match status" value="4"/>
</dbReference>
<comment type="caution">
    <text evidence="5">The sequence shown here is derived from an EMBL/GenBank/DDBJ whole genome shotgun (WGS) entry which is preliminary data.</text>
</comment>
<dbReference type="SUPFAM" id="SSF50978">
    <property type="entry name" value="WD40 repeat-like"/>
    <property type="match status" value="1"/>
</dbReference>
<feature type="repeat" description="WD" evidence="3">
    <location>
        <begin position="171"/>
        <end position="212"/>
    </location>
</feature>
<feature type="repeat" description="WD" evidence="3">
    <location>
        <begin position="213"/>
        <end position="247"/>
    </location>
</feature>